<dbReference type="AlphaFoldDB" id="A0A951IXE7"/>
<evidence type="ECO:0000313" key="4">
    <source>
        <dbReference type="Proteomes" id="UP000727490"/>
    </source>
</evidence>
<keyword evidence="2" id="KW-0732">Signal</keyword>
<dbReference type="EMBL" id="RPHB01000004">
    <property type="protein sequence ID" value="MBW3468052.1"/>
    <property type="molecule type" value="Genomic_DNA"/>
</dbReference>
<feature type="compositionally biased region" description="Basic and acidic residues" evidence="1">
    <location>
        <begin position="187"/>
        <end position="196"/>
    </location>
</feature>
<evidence type="ECO:0000256" key="1">
    <source>
        <dbReference type="SAM" id="MobiDB-lite"/>
    </source>
</evidence>
<proteinExistence type="predicted"/>
<feature type="chain" id="PRO_5036682806" description="DUF3575 domain-containing protein" evidence="2">
    <location>
        <begin position="24"/>
        <end position="204"/>
    </location>
</feature>
<reference evidence="3 4" key="1">
    <citation type="journal article" date="2020" name="Syst. Appl. Microbiol.">
        <title>Arthrospiribacter ruber gen. nov., sp. nov., a novel bacterium isolated from Arthrospira cultures.</title>
        <authorList>
            <person name="Waleron M."/>
            <person name="Misztak A."/>
            <person name="Waleron M.M."/>
            <person name="Furmaniak M."/>
            <person name="Mrozik A."/>
            <person name="Waleron K."/>
        </authorList>
    </citation>
    <scope>NUCLEOTIDE SEQUENCE [LARGE SCALE GENOMIC DNA]</scope>
    <source>
        <strain evidence="3 4">DPMB0001</strain>
    </source>
</reference>
<feature type="region of interest" description="Disordered" evidence="1">
    <location>
        <begin position="169"/>
        <end position="204"/>
    </location>
</feature>
<comment type="caution">
    <text evidence="3">The sequence shown here is derived from an EMBL/GenBank/DDBJ whole genome shotgun (WGS) entry which is preliminary data.</text>
</comment>
<evidence type="ECO:0000256" key="2">
    <source>
        <dbReference type="SAM" id="SignalP"/>
    </source>
</evidence>
<dbReference type="RefSeq" id="WP_219288759.1">
    <property type="nucleotide sequence ID" value="NZ_RPHB01000004.1"/>
</dbReference>
<dbReference type="Proteomes" id="UP000727490">
    <property type="component" value="Unassembled WGS sequence"/>
</dbReference>
<feature type="compositionally biased region" description="Basic residues" evidence="1">
    <location>
        <begin position="173"/>
        <end position="186"/>
    </location>
</feature>
<feature type="signal peptide" evidence="2">
    <location>
        <begin position="1"/>
        <end position="23"/>
    </location>
</feature>
<sequence length="204" mass="23502">MKHCLFLFPIFLLFILFTPEANAQRYGTAAGIRMGSNDYSRTFGLTAQQRVLKHVTLEGIVQSDFSRNTTFHLLVERHRPIISKRFNYYYGAGMSSGWEESRYNDPETRQVVHTYGNPTTGIDLIAGIEMTVLNTVISLDYKPNVNLAGRNEFYRGQVGISARTVLVKSKEQNKRKRQRARAKRKKNNDTFGDKLKNTFNFKNH</sequence>
<keyword evidence="4" id="KW-1185">Reference proteome</keyword>
<accession>A0A951IXE7</accession>
<evidence type="ECO:0008006" key="5">
    <source>
        <dbReference type="Google" id="ProtNLM"/>
    </source>
</evidence>
<organism evidence="3 4">
    <name type="scientific">Arthrospiribacter ruber</name>
    <dbReference type="NCBI Taxonomy" id="2487934"/>
    <lineage>
        <taxon>Bacteria</taxon>
        <taxon>Pseudomonadati</taxon>
        <taxon>Bacteroidota</taxon>
        <taxon>Cytophagia</taxon>
        <taxon>Cytophagales</taxon>
        <taxon>Cyclobacteriaceae</taxon>
        <taxon>Arthrospiribacter</taxon>
    </lineage>
</organism>
<name>A0A951IXE7_9BACT</name>
<evidence type="ECO:0000313" key="3">
    <source>
        <dbReference type="EMBL" id="MBW3468052.1"/>
    </source>
</evidence>
<protein>
    <recommendedName>
        <fullName evidence="5">DUF3575 domain-containing protein</fullName>
    </recommendedName>
</protein>
<gene>
    <name evidence="3" type="ORF">EGN73_09535</name>
</gene>